<feature type="compositionally biased region" description="Low complexity" evidence="1">
    <location>
        <begin position="501"/>
        <end position="524"/>
    </location>
</feature>
<keyword evidence="4" id="KW-1185">Reference proteome</keyword>
<dbReference type="InterPro" id="IPR027417">
    <property type="entry name" value="P-loop_NTPase"/>
</dbReference>
<protein>
    <recommendedName>
        <fullName evidence="2">AAA+ ATPase domain-containing protein</fullName>
    </recommendedName>
</protein>
<dbReference type="Gene3D" id="3.40.50.300">
    <property type="entry name" value="P-loop containing nucleotide triphosphate hydrolases"/>
    <property type="match status" value="1"/>
</dbReference>
<gene>
    <name evidence="3" type="ORF">ACFFH7_12320</name>
</gene>
<feature type="region of interest" description="Disordered" evidence="1">
    <location>
        <begin position="471"/>
        <end position="524"/>
    </location>
</feature>
<reference evidence="3 4" key="1">
    <citation type="submission" date="2024-09" db="EMBL/GenBank/DDBJ databases">
        <authorList>
            <person name="Sun Q."/>
            <person name="Mori K."/>
        </authorList>
    </citation>
    <scope>NUCLEOTIDE SEQUENCE [LARGE SCALE GENOMIC DNA]</scope>
    <source>
        <strain evidence="3 4">TBRC 1432</strain>
    </source>
</reference>
<proteinExistence type="predicted"/>
<feature type="compositionally biased region" description="Low complexity" evidence="1">
    <location>
        <begin position="560"/>
        <end position="582"/>
    </location>
</feature>
<feature type="region of interest" description="Disordered" evidence="1">
    <location>
        <begin position="560"/>
        <end position="583"/>
    </location>
</feature>
<dbReference type="EMBL" id="JBHLUD010000003">
    <property type="protein sequence ID" value="MFC0542272.1"/>
    <property type="molecule type" value="Genomic_DNA"/>
</dbReference>
<dbReference type="SMART" id="SM00382">
    <property type="entry name" value="AAA"/>
    <property type="match status" value="1"/>
</dbReference>
<name>A0ABV6MPX3_9PSEU</name>
<accession>A0ABV6MPX3</accession>
<feature type="compositionally biased region" description="Low complexity" evidence="1">
    <location>
        <begin position="471"/>
        <end position="493"/>
    </location>
</feature>
<comment type="caution">
    <text evidence="3">The sequence shown here is derived from an EMBL/GenBank/DDBJ whole genome shotgun (WGS) entry which is preliminary data.</text>
</comment>
<dbReference type="Proteomes" id="UP001589810">
    <property type="component" value="Unassembled WGS sequence"/>
</dbReference>
<feature type="domain" description="AAA+ ATPase" evidence="2">
    <location>
        <begin position="73"/>
        <end position="193"/>
    </location>
</feature>
<evidence type="ECO:0000313" key="3">
    <source>
        <dbReference type="EMBL" id="MFC0542272.1"/>
    </source>
</evidence>
<dbReference type="InterPro" id="IPR003593">
    <property type="entry name" value="AAA+_ATPase"/>
</dbReference>
<dbReference type="SUPFAM" id="SSF52540">
    <property type="entry name" value="P-loop containing nucleoside triphosphate hydrolases"/>
    <property type="match status" value="1"/>
</dbReference>
<dbReference type="RefSeq" id="WP_273942923.1">
    <property type="nucleotide sequence ID" value="NZ_CP097263.1"/>
</dbReference>
<evidence type="ECO:0000259" key="2">
    <source>
        <dbReference type="SMART" id="SM00382"/>
    </source>
</evidence>
<organism evidence="3 4">
    <name type="scientific">Kutzneria chonburiensis</name>
    <dbReference type="NCBI Taxonomy" id="1483604"/>
    <lineage>
        <taxon>Bacteria</taxon>
        <taxon>Bacillati</taxon>
        <taxon>Actinomycetota</taxon>
        <taxon>Actinomycetes</taxon>
        <taxon>Pseudonocardiales</taxon>
        <taxon>Pseudonocardiaceae</taxon>
        <taxon>Kutzneria</taxon>
    </lineage>
</organism>
<evidence type="ECO:0000313" key="4">
    <source>
        <dbReference type="Proteomes" id="UP001589810"/>
    </source>
</evidence>
<evidence type="ECO:0000256" key="1">
    <source>
        <dbReference type="SAM" id="MobiDB-lite"/>
    </source>
</evidence>
<sequence>MTSVHVGGDVVGQLVVGDHNITVWAEQSVVTVVAPGARPQPVRRPVISLLPRRPARPVGREQELAAVREAVAADRLVQVYGPPGAGKSTLLRHAAGELNLPATVFLPAAGRTPGDVLQDVFEACYETAGYRPSPVELRRLLSGVDICLLLDDLDLADTERDEFLDAVPDAAVVFTCQQRSLRSDGRSLPLGGLAWAPTLELLTAALNRPLDESEQLAAAQLWQVAEGSPLLLLRAAAAVRPGPDGRPTLPRAAELSELLARSFGYLSAPARAMVSVLAIADAPLLPDVLSWLADAPTTAIDELAARGLVITTDVITLAPGVTAALPADLVPGLPVVGWVAERLGAALPRFSPVQLAQHAALLSGVVDALARHGRPDLGARLAKSAAPIAACSGRLGAWQHILDRGKAAAELAGDRSALAYFTHEVGILALITGQVAAAAAAIATAITVWQQLGQNAQATLAQHTHALVPGHATPAAQPAAPQAAAHQTTAPTSPGHPAPSHPSAGQHPAGHPTHPGGAAKAGTAKGMGVGAKVAIAAVATAVVAAGGYAVVNAVTPASHPAAVSTSSSPPSPTAGGVPSSTTAQKMGVVPETCSTDPFFGELIDQDPPFMMKVLPPGSHDCFYGKDRWTLQFGLIPGMEEATAKCKELPPIEIAGTDIACVEQDAAQGTGELAIGVGNRSLLFQFSGSSDDAVTAAKRYIGLG</sequence>